<reference evidence="3" key="1">
    <citation type="submission" date="2016-10" db="EMBL/GenBank/DDBJ databases">
        <authorList>
            <person name="Varghese N."/>
            <person name="Submissions S."/>
        </authorList>
    </citation>
    <scope>NUCLEOTIDE SEQUENCE [LARGE SCALE GENOMIC DNA]</scope>
    <source>
        <strain evidence="3">Gh-105</strain>
    </source>
</reference>
<protein>
    <submittedName>
        <fullName evidence="2">Uncharacterized protein</fullName>
    </submittedName>
</protein>
<evidence type="ECO:0000313" key="2">
    <source>
        <dbReference type="EMBL" id="SFG79531.1"/>
    </source>
</evidence>
<keyword evidence="1" id="KW-0812">Transmembrane</keyword>
<feature type="transmembrane region" description="Helical" evidence="1">
    <location>
        <begin position="45"/>
        <end position="63"/>
    </location>
</feature>
<sequence>MDFESIIRNSGLDRYDRNARLYPALLCILPVFAIVILWFPPAWTMIGGLLSIAVTFGGIYLLAQVVRYRGRTVENRLGRRVGRAKTASLLCHNNNELPANSKLRYHAFLRKKGQPIPTHEEEQANPEAAYEAFRAAVDWLLIYTRPNAKASGLLSENISYGFRRNLLGLKPVAIFFLGLAIVANGYMCWISGNKDQIVAALVVEILFACALAAWLFVIRPGFVEDASAAYAKRFLEQCEQKSGTPRNPSPSRQ</sequence>
<organism evidence="2 3">
    <name type="scientific">Methylobacterium gossipiicola</name>
    <dbReference type="NCBI Taxonomy" id="582675"/>
    <lineage>
        <taxon>Bacteria</taxon>
        <taxon>Pseudomonadati</taxon>
        <taxon>Pseudomonadota</taxon>
        <taxon>Alphaproteobacteria</taxon>
        <taxon>Hyphomicrobiales</taxon>
        <taxon>Methylobacteriaceae</taxon>
        <taxon>Methylobacterium</taxon>
    </lineage>
</organism>
<feature type="transmembrane region" description="Helical" evidence="1">
    <location>
        <begin position="21"/>
        <end position="39"/>
    </location>
</feature>
<keyword evidence="3" id="KW-1185">Reference proteome</keyword>
<feature type="transmembrane region" description="Helical" evidence="1">
    <location>
        <begin position="172"/>
        <end position="192"/>
    </location>
</feature>
<name>A0A1I2UXG9_9HYPH</name>
<gene>
    <name evidence="2" type="ORF">SAMN05192565_111110</name>
</gene>
<evidence type="ECO:0000256" key="1">
    <source>
        <dbReference type="SAM" id="Phobius"/>
    </source>
</evidence>
<keyword evidence="1" id="KW-0472">Membrane</keyword>
<dbReference type="EMBL" id="FOPM01000011">
    <property type="protein sequence ID" value="SFG79531.1"/>
    <property type="molecule type" value="Genomic_DNA"/>
</dbReference>
<evidence type="ECO:0000313" key="3">
    <source>
        <dbReference type="Proteomes" id="UP000199229"/>
    </source>
</evidence>
<dbReference type="OrthoDB" id="2083198at2"/>
<accession>A0A1I2UXG9</accession>
<dbReference type="Proteomes" id="UP000199229">
    <property type="component" value="Unassembled WGS sequence"/>
</dbReference>
<feature type="transmembrane region" description="Helical" evidence="1">
    <location>
        <begin position="198"/>
        <end position="217"/>
    </location>
</feature>
<keyword evidence="1" id="KW-1133">Transmembrane helix</keyword>
<dbReference type="STRING" id="582675.SAMN05192565_111110"/>
<dbReference type="RefSeq" id="WP_143103742.1">
    <property type="nucleotide sequence ID" value="NZ_FOPM01000011.1"/>
</dbReference>
<proteinExistence type="predicted"/>
<dbReference type="AlphaFoldDB" id="A0A1I2UXG9"/>